<dbReference type="GeneID" id="24442726"/>
<dbReference type="KEGG" id="tet:TTHERM_002653506"/>
<reference evidence="3" key="1">
    <citation type="journal article" date="2006" name="PLoS Biol.">
        <title>Macronuclear genome sequence of the ciliate Tetrahymena thermophila, a model eukaryote.</title>
        <authorList>
            <person name="Eisen J.A."/>
            <person name="Coyne R.S."/>
            <person name="Wu M."/>
            <person name="Wu D."/>
            <person name="Thiagarajan M."/>
            <person name="Wortman J.R."/>
            <person name="Badger J.H."/>
            <person name="Ren Q."/>
            <person name="Amedeo P."/>
            <person name="Jones K.M."/>
            <person name="Tallon L.J."/>
            <person name="Delcher A.L."/>
            <person name="Salzberg S.L."/>
            <person name="Silva J.C."/>
            <person name="Haas B.J."/>
            <person name="Majoros W.H."/>
            <person name="Farzad M."/>
            <person name="Carlton J.M."/>
            <person name="Smith R.K. Jr."/>
            <person name="Garg J."/>
            <person name="Pearlman R.E."/>
            <person name="Karrer K.M."/>
            <person name="Sun L."/>
            <person name="Manning G."/>
            <person name="Elde N.C."/>
            <person name="Turkewitz A.P."/>
            <person name="Asai D.J."/>
            <person name="Wilkes D.E."/>
            <person name="Wang Y."/>
            <person name="Cai H."/>
            <person name="Collins K."/>
            <person name="Stewart B.A."/>
            <person name="Lee S.R."/>
            <person name="Wilamowska K."/>
            <person name="Weinberg Z."/>
            <person name="Ruzzo W.L."/>
            <person name="Wloga D."/>
            <person name="Gaertig J."/>
            <person name="Frankel J."/>
            <person name="Tsao C.-C."/>
            <person name="Gorovsky M.A."/>
            <person name="Keeling P.J."/>
            <person name="Waller R.F."/>
            <person name="Patron N.J."/>
            <person name="Cherry J.M."/>
            <person name="Stover N.A."/>
            <person name="Krieger C.J."/>
            <person name="del Toro C."/>
            <person name="Ryder H.F."/>
            <person name="Williamson S.C."/>
            <person name="Barbeau R.A."/>
            <person name="Hamilton E.P."/>
            <person name="Orias E."/>
        </authorList>
    </citation>
    <scope>NUCLEOTIDE SEQUENCE [LARGE SCALE GENOMIC DNA]</scope>
    <source>
        <strain evidence="3">SB210</strain>
    </source>
</reference>
<dbReference type="InParanoid" id="W7XLT8"/>
<keyword evidence="1" id="KW-1133">Transmembrane helix</keyword>
<protein>
    <submittedName>
        <fullName evidence="2">Transmembrane protein, putative</fullName>
    </submittedName>
</protein>
<organism evidence="2 3">
    <name type="scientific">Tetrahymena thermophila (strain SB210)</name>
    <dbReference type="NCBI Taxonomy" id="312017"/>
    <lineage>
        <taxon>Eukaryota</taxon>
        <taxon>Sar</taxon>
        <taxon>Alveolata</taxon>
        <taxon>Ciliophora</taxon>
        <taxon>Intramacronucleata</taxon>
        <taxon>Oligohymenophorea</taxon>
        <taxon>Hymenostomatida</taxon>
        <taxon>Tetrahymenina</taxon>
        <taxon>Tetrahymenidae</taxon>
        <taxon>Tetrahymena</taxon>
    </lineage>
</organism>
<feature type="non-terminal residue" evidence="2">
    <location>
        <position position="1"/>
    </location>
</feature>
<accession>W7XLT8</accession>
<sequence>LVIYQLTCLFTYQPNKIQRIYLLTHHNTTKILTKAIVFLQSFLLHIYLFNSLFILIYKARIILVHRVQKIQAQEQPSARISQLQLLNY</sequence>
<gene>
    <name evidence="2" type="ORF">TTHERM_002653506</name>
</gene>
<proteinExistence type="predicted"/>
<name>W7XLT8_TETTS</name>
<keyword evidence="1" id="KW-0472">Membrane</keyword>
<evidence type="ECO:0000313" key="2">
    <source>
        <dbReference type="EMBL" id="EWS76864.1"/>
    </source>
</evidence>
<feature type="transmembrane region" description="Helical" evidence="1">
    <location>
        <begin position="35"/>
        <end position="57"/>
    </location>
</feature>
<keyword evidence="1 2" id="KW-0812">Transmembrane</keyword>
<dbReference type="Proteomes" id="UP000009168">
    <property type="component" value="Unassembled WGS sequence"/>
</dbReference>
<feature type="non-terminal residue" evidence="2">
    <location>
        <position position="88"/>
    </location>
</feature>
<evidence type="ECO:0000256" key="1">
    <source>
        <dbReference type="SAM" id="Phobius"/>
    </source>
</evidence>
<dbReference type="AlphaFoldDB" id="W7XLT8"/>
<dbReference type="RefSeq" id="XP_012650601.1">
    <property type="nucleotide sequence ID" value="XM_012795147.1"/>
</dbReference>
<dbReference type="EMBL" id="GG663236">
    <property type="protein sequence ID" value="EWS76864.1"/>
    <property type="molecule type" value="Genomic_DNA"/>
</dbReference>
<evidence type="ECO:0000313" key="3">
    <source>
        <dbReference type="Proteomes" id="UP000009168"/>
    </source>
</evidence>
<keyword evidence="3" id="KW-1185">Reference proteome</keyword>